<evidence type="ECO:0000256" key="2">
    <source>
        <dbReference type="ARBA" id="ARBA00007922"/>
    </source>
</evidence>
<dbReference type="HOGENOM" id="CLU_063266_3_1_1"/>
<dbReference type="Pfam" id="PF07106">
    <property type="entry name" value="WHD_TBPIP"/>
    <property type="match status" value="1"/>
</dbReference>
<name>S8AXC5_PENO1</name>
<keyword evidence="5" id="KW-0469">Meiosis</keyword>
<dbReference type="GO" id="GO:0010774">
    <property type="term" value="P:meiotic strand invasion involved in reciprocal meiotic recombination"/>
    <property type="evidence" value="ECO:0007669"/>
    <property type="project" value="TreeGrafter"/>
</dbReference>
<comment type="similarity">
    <text evidence="2">Belongs to the HOP2 family.</text>
</comment>
<proteinExistence type="inferred from homology"/>
<evidence type="ECO:0000313" key="8">
    <source>
        <dbReference type="EMBL" id="EPS26577.1"/>
    </source>
</evidence>
<feature type="coiled-coil region" evidence="6">
    <location>
        <begin position="90"/>
        <end position="147"/>
    </location>
</feature>
<evidence type="ECO:0000256" key="6">
    <source>
        <dbReference type="SAM" id="Coils"/>
    </source>
</evidence>
<dbReference type="InterPro" id="IPR010776">
    <property type="entry name" value="Hop2_WH_dom"/>
</dbReference>
<evidence type="ECO:0000256" key="1">
    <source>
        <dbReference type="ARBA" id="ARBA00004123"/>
    </source>
</evidence>
<dbReference type="PANTHER" id="PTHR15938:SF0">
    <property type="entry name" value="HOMOLOGOUS-PAIRING PROTEIN 2 HOMOLOG"/>
    <property type="match status" value="1"/>
</dbReference>
<evidence type="ECO:0000313" key="9">
    <source>
        <dbReference type="Proteomes" id="UP000019376"/>
    </source>
</evidence>
<dbReference type="GO" id="GO:0007129">
    <property type="term" value="P:homologous chromosome pairing at meiosis"/>
    <property type="evidence" value="ECO:0007669"/>
    <property type="project" value="TreeGrafter"/>
</dbReference>
<evidence type="ECO:0000259" key="7">
    <source>
        <dbReference type="Pfam" id="PF07106"/>
    </source>
</evidence>
<evidence type="ECO:0000256" key="3">
    <source>
        <dbReference type="ARBA" id="ARBA00023172"/>
    </source>
</evidence>
<organism evidence="8 9">
    <name type="scientific">Penicillium oxalicum (strain 114-2 / CGMCC 5302)</name>
    <name type="common">Penicillium decumbens</name>
    <dbReference type="NCBI Taxonomy" id="933388"/>
    <lineage>
        <taxon>Eukaryota</taxon>
        <taxon>Fungi</taxon>
        <taxon>Dikarya</taxon>
        <taxon>Ascomycota</taxon>
        <taxon>Pezizomycotina</taxon>
        <taxon>Eurotiomycetes</taxon>
        <taxon>Eurotiomycetidae</taxon>
        <taxon>Eurotiales</taxon>
        <taxon>Aspergillaceae</taxon>
        <taxon>Penicillium</taxon>
    </lineage>
</organism>
<feature type="domain" description="Homologous-pairing protein 2 winged helix" evidence="7">
    <location>
        <begin position="18"/>
        <end position="76"/>
    </location>
</feature>
<dbReference type="InterPro" id="IPR036388">
    <property type="entry name" value="WH-like_DNA-bd_sf"/>
</dbReference>
<dbReference type="STRING" id="933388.S8AXC5"/>
<dbReference type="AlphaFoldDB" id="S8AXC5"/>
<dbReference type="GO" id="GO:0000709">
    <property type="term" value="P:meiotic joint molecule formation"/>
    <property type="evidence" value="ECO:0007669"/>
    <property type="project" value="TreeGrafter"/>
</dbReference>
<evidence type="ECO:0000256" key="4">
    <source>
        <dbReference type="ARBA" id="ARBA00023242"/>
    </source>
</evidence>
<reference evidence="8 9" key="1">
    <citation type="journal article" date="2013" name="PLoS ONE">
        <title>Genomic and secretomic analyses reveal unique features of the lignocellulolytic enzyme system of Penicillium decumbens.</title>
        <authorList>
            <person name="Liu G."/>
            <person name="Zhang L."/>
            <person name="Wei X."/>
            <person name="Zou G."/>
            <person name="Qin Y."/>
            <person name="Ma L."/>
            <person name="Li J."/>
            <person name="Zheng H."/>
            <person name="Wang S."/>
            <person name="Wang C."/>
            <person name="Xun L."/>
            <person name="Zhao G.-P."/>
            <person name="Zhou Z."/>
            <person name="Qu Y."/>
        </authorList>
    </citation>
    <scope>NUCLEOTIDE SEQUENCE [LARGE SCALE GENOMIC DNA]</scope>
    <source>
        <strain evidence="9">114-2 / CGMCC 5302</strain>
    </source>
</reference>
<dbReference type="eggNOG" id="KOG4603">
    <property type="taxonomic scope" value="Eukaryota"/>
</dbReference>
<dbReference type="OrthoDB" id="272266at2759"/>
<dbReference type="GO" id="GO:0000794">
    <property type="term" value="C:condensed nuclear chromosome"/>
    <property type="evidence" value="ECO:0007669"/>
    <property type="project" value="TreeGrafter"/>
</dbReference>
<dbReference type="Proteomes" id="UP000019376">
    <property type="component" value="Unassembled WGS sequence"/>
</dbReference>
<comment type="subcellular location">
    <subcellularLocation>
        <location evidence="1">Nucleus</location>
    </subcellularLocation>
</comment>
<keyword evidence="3" id="KW-0233">DNA recombination</keyword>
<keyword evidence="9" id="KW-1185">Reference proteome</keyword>
<protein>
    <recommendedName>
        <fullName evidence="7">Homologous-pairing protein 2 winged helix domain-containing protein</fullName>
    </recommendedName>
</protein>
<dbReference type="PANTHER" id="PTHR15938">
    <property type="entry name" value="TBP-1 INTERACTING PROTEIN"/>
    <property type="match status" value="1"/>
</dbReference>
<dbReference type="GO" id="GO:0003690">
    <property type="term" value="F:double-stranded DNA binding"/>
    <property type="evidence" value="ECO:0007669"/>
    <property type="project" value="TreeGrafter"/>
</dbReference>
<dbReference type="Gene3D" id="1.10.10.10">
    <property type="entry name" value="Winged helix-like DNA-binding domain superfamily/Winged helix DNA-binding domain"/>
    <property type="match status" value="1"/>
</dbReference>
<dbReference type="GO" id="GO:0120231">
    <property type="term" value="C:DNA recombinase auxiliary factor complex"/>
    <property type="evidence" value="ECO:0007669"/>
    <property type="project" value="TreeGrafter"/>
</dbReference>
<dbReference type="PhylomeDB" id="S8AXC5"/>
<accession>S8AXC5</accession>
<sequence length="213" mass="24383">MAPRKEKEKEGKPAEPDDVSLILDYLRQQNRPYSAIEVSANLHNKVTKAQATKVLKELHQKGEIEGRTAGKQTVYHALQESSDDASPELLAALGQEIATLQDELSTIKAAERKARTTLAALETRPRLSTLREEIVQLAAERDELRARVELKRSGEVDDQPQISPEARAQLERDWTQWQRHVIVRRRICREMWEYCSEVLPEDTTAAELWGVWH</sequence>
<keyword evidence="6" id="KW-0175">Coiled coil</keyword>
<gene>
    <name evidence="8" type="ORF">PDE_01514</name>
</gene>
<evidence type="ECO:0000256" key="5">
    <source>
        <dbReference type="ARBA" id="ARBA00023254"/>
    </source>
</evidence>
<keyword evidence="4" id="KW-0539">Nucleus</keyword>
<dbReference type="EMBL" id="KB644409">
    <property type="protein sequence ID" value="EPS26577.1"/>
    <property type="molecule type" value="Genomic_DNA"/>
</dbReference>
<dbReference type="GO" id="GO:0120230">
    <property type="term" value="F:recombinase activator activity"/>
    <property type="evidence" value="ECO:0007669"/>
    <property type="project" value="TreeGrafter"/>
</dbReference>